<evidence type="ECO:0000313" key="1">
    <source>
        <dbReference type="EMBL" id="SHL07455.1"/>
    </source>
</evidence>
<accession>A0A1M6XNS9</accession>
<proteinExistence type="predicted"/>
<protein>
    <submittedName>
        <fullName evidence="1">Uncharacterized protein</fullName>
    </submittedName>
</protein>
<gene>
    <name evidence="1" type="ORF">SAMN05444398_101495</name>
</gene>
<evidence type="ECO:0000313" key="2">
    <source>
        <dbReference type="Proteomes" id="UP000183974"/>
    </source>
</evidence>
<reference evidence="1 2" key="1">
    <citation type="submission" date="2016-11" db="EMBL/GenBank/DDBJ databases">
        <authorList>
            <person name="Jaros S."/>
            <person name="Januszkiewicz K."/>
            <person name="Wedrychowicz H."/>
        </authorList>
    </citation>
    <scope>NUCLEOTIDE SEQUENCE [LARGE SCALE GENOMIC DNA]</scope>
    <source>
        <strain evidence="1 2">DSM 29589</strain>
    </source>
</reference>
<name>A0A1M6XNS9_9RHOB</name>
<sequence length="29" mass="3537">MRYVLTQDYRDWMGYCASPIDHLGLKWMS</sequence>
<dbReference type="Proteomes" id="UP000183974">
    <property type="component" value="Unassembled WGS sequence"/>
</dbReference>
<organism evidence="1 2">
    <name type="scientific">Roseovarius pacificus</name>
    <dbReference type="NCBI Taxonomy" id="337701"/>
    <lineage>
        <taxon>Bacteria</taxon>
        <taxon>Pseudomonadati</taxon>
        <taxon>Pseudomonadota</taxon>
        <taxon>Alphaproteobacteria</taxon>
        <taxon>Rhodobacterales</taxon>
        <taxon>Roseobacteraceae</taxon>
        <taxon>Roseovarius</taxon>
    </lineage>
</organism>
<keyword evidence="2" id="KW-1185">Reference proteome</keyword>
<dbReference type="EMBL" id="FRBR01000001">
    <property type="protein sequence ID" value="SHL07455.1"/>
    <property type="molecule type" value="Genomic_DNA"/>
</dbReference>
<dbReference type="AlphaFoldDB" id="A0A1M6XNS9"/>